<evidence type="ECO:0000259" key="21">
    <source>
        <dbReference type="PROSITE" id="PS50927"/>
    </source>
</evidence>
<keyword evidence="7" id="KW-0430">Lectin</keyword>
<dbReference type="SMART" id="SM00108">
    <property type="entry name" value="B_lectin"/>
    <property type="match status" value="1"/>
</dbReference>
<evidence type="ECO:0000256" key="4">
    <source>
        <dbReference type="ARBA" id="ARBA00022679"/>
    </source>
</evidence>
<comment type="subcellular location">
    <subcellularLocation>
        <location evidence="1">Cell membrane</location>
        <topology evidence="1">Single-pass type I membrane protein</topology>
    </subcellularLocation>
</comment>
<dbReference type="GO" id="GO:0030246">
    <property type="term" value="F:carbohydrate binding"/>
    <property type="evidence" value="ECO:0007669"/>
    <property type="project" value="UniProtKB-KW"/>
</dbReference>
<dbReference type="Proteomes" id="UP000249390">
    <property type="component" value="Unassembled WGS sequence"/>
</dbReference>
<dbReference type="Pfam" id="PF08276">
    <property type="entry name" value="PAN_2"/>
    <property type="match status" value="1"/>
</dbReference>
<evidence type="ECO:0000313" key="22">
    <source>
        <dbReference type="EMBL" id="RAL40184.1"/>
    </source>
</evidence>
<keyword evidence="10 18" id="KW-0067">ATP-binding</keyword>
<evidence type="ECO:0000256" key="17">
    <source>
        <dbReference type="ARBA" id="ARBA00048679"/>
    </source>
</evidence>
<dbReference type="Pfam" id="PF07714">
    <property type="entry name" value="PK_Tyr_Ser-Thr"/>
    <property type="match status" value="1"/>
</dbReference>
<dbReference type="EC" id="2.7.11.1" evidence="18"/>
<evidence type="ECO:0000256" key="19">
    <source>
        <dbReference type="SAM" id="Phobius"/>
    </source>
</evidence>
<comment type="catalytic activity">
    <reaction evidence="17 18">
        <text>L-seryl-[protein] + ATP = O-phospho-L-seryl-[protein] + ADP + H(+)</text>
        <dbReference type="Rhea" id="RHEA:17989"/>
        <dbReference type="Rhea" id="RHEA-COMP:9863"/>
        <dbReference type="Rhea" id="RHEA-COMP:11604"/>
        <dbReference type="ChEBI" id="CHEBI:15378"/>
        <dbReference type="ChEBI" id="CHEBI:29999"/>
        <dbReference type="ChEBI" id="CHEBI:30616"/>
        <dbReference type="ChEBI" id="CHEBI:83421"/>
        <dbReference type="ChEBI" id="CHEBI:456216"/>
        <dbReference type="EC" id="2.7.11.1"/>
    </reaction>
</comment>
<dbReference type="InterPro" id="IPR011009">
    <property type="entry name" value="Kinase-like_dom_sf"/>
</dbReference>
<evidence type="ECO:0000256" key="8">
    <source>
        <dbReference type="ARBA" id="ARBA00022741"/>
    </source>
</evidence>
<dbReference type="FunFam" id="3.30.200.20:FF:000330">
    <property type="entry name" value="G-type lectin S-receptor-like serine/threonine-protein kinase At4g03230"/>
    <property type="match status" value="1"/>
</dbReference>
<dbReference type="Pfam" id="PF01453">
    <property type="entry name" value="B_lectin"/>
    <property type="match status" value="1"/>
</dbReference>
<dbReference type="SUPFAM" id="SSF56112">
    <property type="entry name" value="Protein kinase-like (PK-like)"/>
    <property type="match status" value="1"/>
</dbReference>
<dbReference type="CDD" id="cd14066">
    <property type="entry name" value="STKc_IRAK"/>
    <property type="match status" value="1"/>
</dbReference>
<dbReference type="InterPro" id="IPR003609">
    <property type="entry name" value="Pan_app"/>
</dbReference>
<dbReference type="Pfam" id="PF11883">
    <property type="entry name" value="DUF3403"/>
    <property type="match status" value="1"/>
</dbReference>
<keyword evidence="5 19" id="KW-0812">Transmembrane</keyword>
<comment type="caution">
    <text evidence="22">The sequence shown here is derived from an EMBL/GenBank/DDBJ whole genome shotgun (WGS) entry which is preliminary data.</text>
</comment>
<keyword evidence="11 19" id="KW-1133">Transmembrane helix</keyword>
<evidence type="ECO:0000256" key="7">
    <source>
        <dbReference type="ARBA" id="ARBA00022734"/>
    </source>
</evidence>
<feature type="domain" description="Bulb-type lectin" evidence="21">
    <location>
        <begin position="51"/>
        <end position="173"/>
    </location>
</feature>
<keyword evidence="9 18" id="KW-0418">Kinase</keyword>
<organism evidence="22 23">
    <name type="scientific">Cuscuta australis</name>
    <dbReference type="NCBI Taxonomy" id="267555"/>
    <lineage>
        <taxon>Eukaryota</taxon>
        <taxon>Viridiplantae</taxon>
        <taxon>Streptophyta</taxon>
        <taxon>Embryophyta</taxon>
        <taxon>Tracheophyta</taxon>
        <taxon>Spermatophyta</taxon>
        <taxon>Magnoliopsida</taxon>
        <taxon>eudicotyledons</taxon>
        <taxon>Gunneridae</taxon>
        <taxon>Pentapetalae</taxon>
        <taxon>asterids</taxon>
        <taxon>lamiids</taxon>
        <taxon>Solanales</taxon>
        <taxon>Convolvulaceae</taxon>
        <taxon>Cuscuteae</taxon>
        <taxon>Cuscuta</taxon>
        <taxon>Cuscuta subgen. Grammica</taxon>
        <taxon>Cuscuta sect. Cleistogrammica</taxon>
    </lineage>
</organism>
<keyword evidence="8 18" id="KW-0547">Nucleotide-binding</keyword>
<dbReference type="InterPro" id="IPR001480">
    <property type="entry name" value="Bulb-type_lectin_dom"/>
</dbReference>
<evidence type="ECO:0000256" key="10">
    <source>
        <dbReference type="ARBA" id="ARBA00022840"/>
    </source>
</evidence>
<keyword evidence="2" id="KW-1003">Cell membrane</keyword>
<evidence type="ECO:0000256" key="11">
    <source>
        <dbReference type="ARBA" id="ARBA00022989"/>
    </source>
</evidence>
<evidence type="ECO:0000256" key="6">
    <source>
        <dbReference type="ARBA" id="ARBA00022729"/>
    </source>
</evidence>
<feature type="transmembrane region" description="Helical" evidence="19">
    <location>
        <begin position="421"/>
        <end position="444"/>
    </location>
</feature>
<evidence type="ECO:0000256" key="14">
    <source>
        <dbReference type="ARBA" id="ARBA00023170"/>
    </source>
</evidence>
<keyword evidence="12 19" id="KW-0472">Membrane</keyword>
<dbReference type="SUPFAM" id="SSF51110">
    <property type="entry name" value="alpha-D-mannose-specific plant lectins"/>
    <property type="match status" value="1"/>
</dbReference>
<keyword evidence="14" id="KW-0675">Receptor</keyword>
<keyword evidence="3 18" id="KW-0723">Serine/threonine-protein kinase</keyword>
<dbReference type="InterPro" id="IPR008271">
    <property type="entry name" value="Ser/Thr_kinase_AS"/>
</dbReference>
<evidence type="ECO:0000256" key="16">
    <source>
        <dbReference type="ARBA" id="ARBA00047899"/>
    </source>
</evidence>
<dbReference type="AlphaFoldDB" id="A0A328D453"/>
<dbReference type="PIRSF" id="PIRSF000641">
    <property type="entry name" value="SRK"/>
    <property type="match status" value="1"/>
</dbReference>
<dbReference type="GO" id="GO:0106310">
    <property type="term" value="F:protein serine kinase activity"/>
    <property type="evidence" value="ECO:0007669"/>
    <property type="project" value="RHEA"/>
</dbReference>
<dbReference type="CDD" id="cd00028">
    <property type="entry name" value="B_lectin"/>
    <property type="match status" value="1"/>
</dbReference>
<comment type="similarity">
    <text evidence="18">Belongs to the protein kinase superfamily. Ser/Thr protein kinase family.</text>
</comment>
<dbReference type="Gene3D" id="1.10.510.10">
    <property type="entry name" value="Transferase(Phosphotransferase) domain 1"/>
    <property type="match status" value="1"/>
</dbReference>
<keyword evidence="15" id="KW-0325">Glycoprotein</keyword>
<dbReference type="GO" id="GO:0005886">
    <property type="term" value="C:plasma membrane"/>
    <property type="evidence" value="ECO:0007669"/>
    <property type="project" value="UniProtKB-SubCell"/>
</dbReference>
<dbReference type="Gene3D" id="2.90.10.10">
    <property type="entry name" value="Bulb-type lectin domain"/>
    <property type="match status" value="1"/>
</dbReference>
<dbReference type="GO" id="GO:0004674">
    <property type="term" value="F:protein serine/threonine kinase activity"/>
    <property type="evidence" value="ECO:0007669"/>
    <property type="project" value="UniProtKB-KW"/>
</dbReference>
<comment type="catalytic activity">
    <reaction evidence="16 18">
        <text>L-threonyl-[protein] + ATP = O-phospho-L-threonyl-[protein] + ADP + H(+)</text>
        <dbReference type="Rhea" id="RHEA:46608"/>
        <dbReference type="Rhea" id="RHEA-COMP:11060"/>
        <dbReference type="Rhea" id="RHEA-COMP:11605"/>
        <dbReference type="ChEBI" id="CHEBI:15378"/>
        <dbReference type="ChEBI" id="CHEBI:30013"/>
        <dbReference type="ChEBI" id="CHEBI:30616"/>
        <dbReference type="ChEBI" id="CHEBI:61977"/>
        <dbReference type="ChEBI" id="CHEBI:456216"/>
        <dbReference type="EC" id="2.7.11.1"/>
    </reaction>
</comment>
<dbReference type="InterPro" id="IPR021820">
    <property type="entry name" value="S-locus_recpt_kinase_C"/>
</dbReference>
<gene>
    <name evidence="22" type="ORF">DM860_008324</name>
</gene>
<evidence type="ECO:0000313" key="23">
    <source>
        <dbReference type="Proteomes" id="UP000249390"/>
    </source>
</evidence>
<dbReference type="SMART" id="SM00220">
    <property type="entry name" value="S_TKc"/>
    <property type="match status" value="1"/>
</dbReference>
<keyword evidence="13" id="KW-1015">Disulfide bond</keyword>
<evidence type="ECO:0000256" key="3">
    <source>
        <dbReference type="ARBA" id="ARBA00022527"/>
    </source>
</evidence>
<dbReference type="InterPro" id="IPR001245">
    <property type="entry name" value="Ser-Thr/Tyr_kinase_cat_dom"/>
</dbReference>
<dbReference type="PROSITE" id="PS00108">
    <property type="entry name" value="PROTEIN_KINASE_ST"/>
    <property type="match status" value="1"/>
</dbReference>
<reference evidence="22 23" key="1">
    <citation type="submission" date="2018-06" db="EMBL/GenBank/DDBJ databases">
        <title>The Genome of Cuscuta australis (Dodder) Provides Insight into the Evolution of Plant Parasitism.</title>
        <authorList>
            <person name="Liu H."/>
        </authorList>
    </citation>
    <scope>NUCLEOTIDE SEQUENCE [LARGE SCALE GENOMIC DNA]</scope>
    <source>
        <strain evidence="23">cv. Yunnan</strain>
        <tissue evidence="22">Vines</tissue>
    </source>
</reference>
<dbReference type="InterPro" id="IPR036426">
    <property type="entry name" value="Bulb-type_lectin_dom_sf"/>
</dbReference>
<protein>
    <recommendedName>
        <fullName evidence="18">Receptor-like serine/threonine-protein kinase</fullName>
        <ecNumber evidence="18">2.7.11.1</ecNumber>
    </recommendedName>
</protein>
<dbReference type="Gene3D" id="3.30.200.20">
    <property type="entry name" value="Phosphorylase Kinase, domain 1"/>
    <property type="match status" value="1"/>
</dbReference>
<evidence type="ECO:0000256" key="9">
    <source>
        <dbReference type="ARBA" id="ARBA00022777"/>
    </source>
</evidence>
<evidence type="ECO:0000256" key="1">
    <source>
        <dbReference type="ARBA" id="ARBA00004251"/>
    </source>
</evidence>
<keyword evidence="4 18" id="KW-0808">Transferase</keyword>
<keyword evidence="23" id="KW-1185">Reference proteome</keyword>
<dbReference type="PROSITE" id="PS50011">
    <property type="entry name" value="PROTEIN_KINASE_DOM"/>
    <property type="match status" value="1"/>
</dbReference>
<evidence type="ECO:0000256" key="15">
    <source>
        <dbReference type="ARBA" id="ARBA00023180"/>
    </source>
</evidence>
<evidence type="ECO:0000259" key="20">
    <source>
        <dbReference type="PROSITE" id="PS50011"/>
    </source>
</evidence>
<dbReference type="InterPro" id="IPR000719">
    <property type="entry name" value="Prot_kinase_dom"/>
</dbReference>
<dbReference type="PROSITE" id="PS50927">
    <property type="entry name" value="BULB_LECTIN"/>
    <property type="match status" value="1"/>
</dbReference>
<proteinExistence type="inferred from homology"/>
<evidence type="ECO:0000256" key="2">
    <source>
        <dbReference type="ARBA" id="ARBA00022475"/>
    </source>
</evidence>
<dbReference type="GO" id="GO:0005524">
    <property type="term" value="F:ATP binding"/>
    <property type="evidence" value="ECO:0007669"/>
    <property type="project" value="UniProtKB-KW"/>
</dbReference>
<evidence type="ECO:0000256" key="13">
    <source>
        <dbReference type="ARBA" id="ARBA00023157"/>
    </source>
</evidence>
<evidence type="ECO:0000256" key="5">
    <source>
        <dbReference type="ARBA" id="ARBA00022692"/>
    </source>
</evidence>
<accession>A0A328D453</accession>
<dbReference type="InterPro" id="IPR024171">
    <property type="entry name" value="SRK-like_kinase"/>
</dbReference>
<dbReference type="PANTHER" id="PTHR27002:SF1063">
    <property type="entry name" value="RECEPTOR-LIKE SERINE_THREONINE-PROTEIN KINASE"/>
    <property type="match status" value="1"/>
</dbReference>
<evidence type="ECO:0000256" key="18">
    <source>
        <dbReference type="PIRNR" id="PIRNR000641"/>
    </source>
</evidence>
<dbReference type="PANTHER" id="PTHR27002">
    <property type="entry name" value="RECEPTOR-LIKE SERINE/THREONINE-PROTEIN KINASE SD1-8"/>
    <property type="match status" value="1"/>
</dbReference>
<keyword evidence="6" id="KW-0732">Signal</keyword>
<evidence type="ECO:0000256" key="12">
    <source>
        <dbReference type="ARBA" id="ARBA00023136"/>
    </source>
</evidence>
<name>A0A328D453_9ASTE</name>
<dbReference type="EMBL" id="NQVE01000195">
    <property type="protein sequence ID" value="RAL40184.1"/>
    <property type="molecule type" value="Genomic_DNA"/>
</dbReference>
<feature type="domain" description="Protein kinase" evidence="20">
    <location>
        <begin position="496"/>
        <end position="782"/>
    </location>
</feature>
<sequence>MIIHFSDKLQTIFFFSQEIITSMAMASKTKLIVFFSLICCSCFAVYSSAAIDTLNQGDRLNSSSSSSASLVSGNGFFTLRFFNLSAGELYLSIWYKTDTKKPCWLANRGRPLKSDSGVLLITGSGTLMIDSSGGDSIQLYSGQSEAKVSAVLLDNGNFVLREAGGGLILWQSFDYPTDSYLPGMKLGFNHKTGQNWVLTSWLSSSNPRPGAFALEWVPVERQLVVKRRGVRHWNSGALSSNGTFQNMDSISFGESGAEYHFSHFSNKDEDYLTYKVVMVRPPYPGWENVTSFSLGSDGIIVLQKSLGMFLSLYKECDGNSIGSGCERWARSKCRSHGERFEIKEVVYDNSVAHFVDYNESLSFSDCLDKCWKDCNCVGTGNPVVNADGHGCLFWYGHLEEVENGKQGMLYHVIIRPPVKKIWVWVLVSIAVILIIILLALLVFLRWRRLKLQEKFLADLMTLDNPSDAYELENDGNKGHNLKVYSISTIMDATHCFSLENKLGEGGFGPVYKGIMADGQEIAIKRLSGGSRQGLVEFKNELILIAKLQHTNLVRLLGFCIHGEEKMLVYEYMPNKSLDLYIFDQSKRALLDWNKRFEIIEGIAQGLLYLHKYSRLRIIHRDLKSGNILLDQNLNPKISDFGMARIFTSRSEANTNRIVGTYGYMSPEYAMEGIFSEKSDVFSFGVLMLEIVSGRRNNSLFHADQPLNLVGYAWEVWLEGDGLSLLDPTLKGMCSREEVVLRCINVALLCVEDNQLDRPLMSDVVSMLASEGMKLPAPKQPTFRLRRKMARANSPSEGAVENCSLNTLTVSVMEGR</sequence>
<dbReference type="FunFam" id="1.10.510.10:FF:000060">
    <property type="entry name" value="G-type lectin S-receptor-like serine/threonine-protein kinase"/>
    <property type="match status" value="1"/>
</dbReference>